<evidence type="ECO:0000313" key="2">
    <source>
        <dbReference type="Proteomes" id="UP001236507"/>
    </source>
</evidence>
<dbReference type="NCBIfam" id="NF046077">
    <property type="entry name" value="LPS_M949_RS01915"/>
    <property type="match status" value="1"/>
</dbReference>
<proteinExistence type="predicted"/>
<evidence type="ECO:0000313" key="1">
    <source>
        <dbReference type="EMBL" id="MDI9858715.1"/>
    </source>
</evidence>
<gene>
    <name evidence="1" type="ORF">QM524_05815</name>
</gene>
<organism evidence="1 2">
    <name type="scientific">Flectobacillus roseus</name>
    <dbReference type="NCBI Taxonomy" id="502259"/>
    <lineage>
        <taxon>Bacteria</taxon>
        <taxon>Pseudomonadati</taxon>
        <taxon>Bacteroidota</taxon>
        <taxon>Cytophagia</taxon>
        <taxon>Cytophagales</taxon>
        <taxon>Flectobacillaceae</taxon>
        <taxon>Flectobacillus</taxon>
    </lineage>
</organism>
<sequence length="203" mass="22595">MKKAILLLCLAVGAKAQVKTLPFDKKVPAGVSVKGKVSDAIKWQDQTGENIVFLSVERKQVTGVDTPSGDAQTAKVHAYQYNKQGDKYQLVWELKDGIDECPLDVAATFIPKSLQVSDVDANQKGEVSFLYKTACRGDVSPASLKLLIYEQKNKYILRGDTYVKMIKEGGKFTVDKSFTTAPKGFLDFAKKQWNKFKVEESFE</sequence>
<protein>
    <submittedName>
        <fullName evidence="1">Uncharacterized protein</fullName>
    </submittedName>
</protein>
<accession>A0ABT6Y582</accession>
<reference evidence="1 2" key="1">
    <citation type="submission" date="2023-05" db="EMBL/GenBank/DDBJ databases">
        <title>Novel species of genus Flectobacillus isolated from stream in China.</title>
        <authorList>
            <person name="Lu H."/>
        </authorList>
    </citation>
    <scope>NUCLEOTIDE SEQUENCE [LARGE SCALE GENOMIC DNA]</scope>
    <source>
        <strain evidence="1 2">KCTC 42575</strain>
    </source>
</reference>
<name>A0ABT6Y582_9BACT</name>
<dbReference type="EMBL" id="JASHIF010000004">
    <property type="protein sequence ID" value="MDI9858715.1"/>
    <property type="molecule type" value="Genomic_DNA"/>
</dbReference>
<keyword evidence="2" id="KW-1185">Reference proteome</keyword>
<dbReference type="InterPro" id="IPR058148">
    <property type="entry name" value="M949_RS01915-like_dom"/>
</dbReference>
<dbReference type="RefSeq" id="WP_283343853.1">
    <property type="nucleotide sequence ID" value="NZ_JASHIF010000004.1"/>
</dbReference>
<comment type="caution">
    <text evidence="1">The sequence shown here is derived from an EMBL/GenBank/DDBJ whole genome shotgun (WGS) entry which is preliminary data.</text>
</comment>
<dbReference type="Proteomes" id="UP001236507">
    <property type="component" value="Unassembled WGS sequence"/>
</dbReference>